<evidence type="ECO:0000313" key="3">
    <source>
        <dbReference type="Proteomes" id="UP000276133"/>
    </source>
</evidence>
<comment type="caution">
    <text evidence="2">The sequence shown here is derived from an EMBL/GenBank/DDBJ whole genome shotgun (WGS) entry which is preliminary data.</text>
</comment>
<organism evidence="2 3">
    <name type="scientific">Brachionus plicatilis</name>
    <name type="common">Marine rotifer</name>
    <name type="synonym">Brachionus muelleri</name>
    <dbReference type="NCBI Taxonomy" id="10195"/>
    <lineage>
        <taxon>Eukaryota</taxon>
        <taxon>Metazoa</taxon>
        <taxon>Spiralia</taxon>
        <taxon>Gnathifera</taxon>
        <taxon>Rotifera</taxon>
        <taxon>Eurotatoria</taxon>
        <taxon>Monogononta</taxon>
        <taxon>Pseudotrocha</taxon>
        <taxon>Ploima</taxon>
        <taxon>Brachionidae</taxon>
        <taxon>Brachionus</taxon>
    </lineage>
</organism>
<reference evidence="2 3" key="1">
    <citation type="journal article" date="2018" name="Sci. Rep.">
        <title>Genomic signatures of local adaptation to the degree of environmental predictability in rotifers.</title>
        <authorList>
            <person name="Franch-Gras L."/>
            <person name="Hahn C."/>
            <person name="Garcia-Roger E.M."/>
            <person name="Carmona M.J."/>
            <person name="Serra M."/>
            <person name="Gomez A."/>
        </authorList>
    </citation>
    <scope>NUCLEOTIDE SEQUENCE [LARGE SCALE GENOMIC DNA]</scope>
    <source>
        <strain evidence="2">HYR1</strain>
    </source>
</reference>
<dbReference type="AlphaFoldDB" id="A0A3M7RPK8"/>
<evidence type="ECO:0000313" key="2">
    <source>
        <dbReference type="EMBL" id="RNA25265.1"/>
    </source>
</evidence>
<proteinExistence type="predicted"/>
<feature type="region of interest" description="Disordered" evidence="1">
    <location>
        <begin position="99"/>
        <end position="118"/>
    </location>
</feature>
<sequence>MAFFYCSGDLVIAKETSFLLSILKFSLVQNNDLFSIIYLKFNNTFLRIEALSKSSIPKRYSLFPCDTSYLNNESKRKLAKSVLVKATRPKKYQLTLTNGNTKSGRKYRENFETGIKAP</sequence>
<name>A0A3M7RPK8_BRAPC</name>
<protein>
    <submittedName>
        <fullName evidence="2">Uncharacterized protein</fullName>
    </submittedName>
</protein>
<evidence type="ECO:0000256" key="1">
    <source>
        <dbReference type="SAM" id="MobiDB-lite"/>
    </source>
</evidence>
<dbReference type="EMBL" id="REGN01002954">
    <property type="protein sequence ID" value="RNA25265.1"/>
    <property type="molecule type" value="Genomic_DNA"/>
</dbReference>
<gene>
    <name evidence="2" type="ORF">BpHYR1_003184</name>
</gene>
<keyword evidence="3" id="KW-1185">Reference proteome</keyword>
<accession>A0A3M7RPK8</accession>
<dbReference type="Proteomes" id="UP000276133">
    <property type="component" value="Unassembled WGS sequence"/>
</dbReference>